<keyword evidence="3" id="KW-0964">Secreted</keyword>
<evidence type="ECO:0000256" key="3">
    <source>
        <dbReference type="ARBA" id="ARBA00022525"/>
    </source>
</evidence>
<dbReference type="InterPro" id="IPR043973">
    <property type="entry name" value="TSP1_CCN"/>
</dbReference>
<feature type="domain" description="VWFC" evidence="9">
    <location>
        <begin position="202"/>
        <end position="268"/>
    </location>
</feature>
<dbReference type="PROSITE" id="PS01225">
    <property type="entry name" value="CTCK_2"/>
    <property type="match status" value="1"/>
</dbReference>
<dbReference type="PaxDb" id="8022-A0A060Y7H5"/>
<dbReference type="SMART" id="SM00041">
    <property type="entry name" value="CT"/>
    <property type="match status" value="1"/>
</dbReference>
<evidence type="ECO:0008006" key="13">
    <source>
        <dbReference type="Google" id="ProtNLM"/>
    </source>
</evidence>
<comment type="similarity">
    <text evidence="2">Belongs to the CCN family.</text>
</comment>
<dbReference type="SUPFAM" id="SSF57184">
    <property type="entry name" value="Growth factor receptor domain"/>
    <property type="match status" value="1"/>
</dbReference>
<organism evidence="11 12">
    <name type="scientific">Oncorhynchus mykiss</name>
    <name type="common">Rainbow trout</name>
    <name type="synonym">Salmo gairdneri</name>
    <dbReference type="NCBI Taxonomy" id="8022"/>
    <lineage>
        <taxon>Eukaryota</taxon>
        <taxon>Metazoa</taxon>
        <taxon>Chordata</taxon>
        <taxon>Craniata</taxon>
        <taxon>Vertebrata</taxon>
        <taxon>Euteleostomi</taxon>
        <taxon>Actinopterygii</taxon>
        <taxon>Neopterygii</taxon>
        <taxon>Teleostei</taxon>
        <taxon>Protacanthopterygii</taxon>
        <taxon>Salmoniformes</taxon>
        <taxon>Salmonidae</taxon>
        <taxon>Salmoninae</taxon>
        <taxon>Oncorhynchus</taxon>
    </lineage>
</organism>
<dbReference type="EMBL" id="FR907928">
    <property type="protein sequence ID" value="CDQ87472.1"/>
    <property type="molecule type" value="Genomic_DNA"/>
</dbReference>
<dbReference type="SMART" id="SM00121">
    <property type="entry name" value="IB"/>
    <property type="match status" value="1"/>
</dbReference>
<dbReference type="GO" id="GO:0007165">
    <property type="term" value="P:signal transduction"/>
    <property type="evidence" value="ECO:0007669"/>
    <property type="project" value="InterPro"/>
</dbReference>
<dbReference type="InterPro" id="IPR036383">
    <property type="entry name" value="TSP1_rpt_sf"/>
</dbReference>
<evidence type="ECO:0000256" key="4">
    <source>
        <dbReference type="ARBA" id="ARBA00022729"/>
    </source>
</evidence>
<name>A0A060Y7H5_ONCMY</name>
<dbReference type="GO" id="GO:0005615">
    <property type="term" value="C:extracellular space"/>
    <property type="evidence" value="ECO:0007669"/>
    <property type="project" value="TreeGrafter"/>
</dbReference>
<dbReference type="SMART" id="SM00209">
    <property type="entry name" value="TSP1"/>
    <property type="match status" value="1"/>
</dbReference>
<dbReference type="GO" id="GO:0007155">
    <property type="term" value="P:cell adhesion"/>
    <property type="evidence" value="ECO:0007669"/>
    <property type="project" value="TreeGrafter"/>
</dbReference>
<reference evidence="11" key="2">
    <citation type="submission" date="2014-03" db="EMBL/GenBank/DDBJ databases">
        <authorList>
            <person name="Genoscope - CEA"/>
        </authorList>
    </citation>
    <scope>NUCLEOTIDE SEQUENCE</scope>
</reference>
<dbReference type="InterPro" id="IPR000867">
    <property type="entry name" value="IGFBP-like"/>
</dbReference>
<dbReference type="InterPro" id="IPR000884">
    <property type="entry name" value="TSP1_rpt"/>
</dbReference>
<evidence type="ECO:0000256" key="1">
    <source>
        <dbReference type="ARBA" id="ARBA00004613"/>
    </source>
</evidence>
<dbReference type="GO" id="GO:0008201">
    <property type="term" value="F:heparin binding"/>
    <property type="evidence" value="ECO:0007669"/>
    <property type="project" value="TreeGrafter"/>
</dbReference>
<evidence type="ECO:0000313" key="11">
    <source>
        <dbReference type="EMBL" id="CDQ87472.1"/>
    </source>
</evidence>
<protein>
    <recommendedName>
        <fullName evidence="13">CTCK domain-containing protein</fullName>
    </recommendedName>
</protein>
<dbReference type="Pfam" id="PF19035">
    <property type="entry name" value="TSP1_CCN"/>
    <property type="match status" value="1"/>
</dbReference>
<dbReference type="SUPFAM" id="SSF82895">
    <property type="entry name" value="TSP-1 type 1 repeat"/>
    <property type="match status" value="1"/>
</dbReference>
<gene>
    <name evidence="11" type="ORF">GSONMT00008352001</name>
</gene>
<feature type="region of interest" description="Disordered" evidence="7">
    <location>
        <begin position="276"/>
        <end position="296"/>
    </location>
</feature>
<comment type="subcellular location">
    <subcellularLocation>
        <location evidence="1">Secreted</location>
    </subcellularLocation>
</comment>
<evidence type="ECO:0000259" key="9">
    <source>
        <dbReference type="PROSITE" id="PS50184"/>
    </source>
</evidence>
<feature type="domain" description="CTCK" evidence="8">
    <location>
        <begin position="388"/>
        <end position="463"/>
    </location>
</feature>
<evidence type="ECO:0000256" key="6">
    <source>
        <dbReference type="PROSITE-ProRule" id="PRU00039"/>
    </source>
</evidence>
<dbReference type="Proteomes" id="UP000193380">
    <property type="component" value="Unassembled WGS sequence"/>
</dbReference>
<dbReference type="InterPro" id="IPR009030">
    <property type="entry name" value="Growth_fac_rcpt_cys_sf"/>
</dbReference>
<dbReference type="SUPFAM" id="SSF57603">
    <property type="entry name" value="FnI-like domain"/>
    <property type="match status" value="1"/>
</dbReference>
<proteinExistence type="inferred from homology"/>
<dbReference type="PANTHER" id="PTHR11348:SF33">
    <property type="entry name" value="CELLULAR COMMUNICATION NETWORK FACTOR 1, LIKE 1 PRECURSOR-RELATED"/>
    <property type="match status" value="1"/>
</dbReference>
<dbReference type="GO" id="GO:0030335">
    <property type="term" value="P:positive regulation of cell migration"/>
    <property type="evidence" value="ECO:0007669"/>
    <property type="project" value="TreeGrafter"/>
</dbReference>
<dbReference type="InterPro" id="IPR001007">
    <property type="entry name" value="VWF_dom"/>
</dbReference>
<keyword evidence="5" id="KW-1015">Disulfide bond</keyword>
<dbReference type="SMART" id="SM00214">
    <property type="entry name" value="VWC"/>
    <property type="match status" value="1"/>
</dbReference>
<dbReference type="PROSITE" id="PS51323">
    <property type="entry name" value="IGFBP_N_2"/>
    <property type="match status" value="1"/>
</dbReference>
<dbReference type="PROSITE" id="PS50184">
    <property type="entry name" value="VWFC_2"/>
    <property type="match status" value="1"/>
</dbReference>
<dbReference type="InterPro" id="IPR050941">
    <property type="entry name" value="CCN"/>
</dbReference>
<dbReference type="PROSITE" id="PS50092">
    <property type="entry name" value="TSP1"/>
    <property type="match status" value="1"/>
</dbReference>
<dbReference type="Pfam" id="PF00219">
    <property type="entry name" value="IGFBP"/>
    <property type="match status" value="1"/>
</dbReference>
<reference evidence="11" key="1">
    <citation type="journal article" date="2014" name="Nat. Commun.">
        <title>The rainbow trout genome provides novel insights into evolution after whole-genome duplication in vertebrates.</title>
        <authorList>
            <person name="Berthelot C."/>
            <person name="Brunet F."/>
            <person name="Chalopin D."/>
            <person name="Juanchich A."/>
            <person name="Bernard M."/>
            <person name="Noel B."/>
            <person name="Bento P."/>
            <person name="Da Silva C."/>
            <person name="Labadie K."/>
            <person name="Alberti A."/>
            <person name="Aury J.M."/>
            <person name="Louis A."/>
            <person name="Dehais P."/>
            <person name="Bardou P."/>
            <person name="Montfort J."/>
            <person name="Klopp C."/>
            <person name="Cabau C."/>
            <person name="Gaspin C."/>
            <person name="Thorgaard G.H."/>
            <person name="Boussaha M."/>
            <person name="Quillet E."/>
            <person name="Guyomard R."/>
            <person name="Galiana D."/>
            <person name="Bobe J."/>
            <person name="Volff J.N."/>
            <person name="Genet C."/>
            <person name="Wincker P."/>
            <person name="Jaillon O."/>
            <person name="Roest Crollius H."/>
            <person name="Guiguen Y."/>
        </authorList>
    </citation>
    <scope>NUCLEOTIDE SEQUENCE [LARGE SCALE GENOMIC DNA]</scope>
</reference>
<dbReference type="GO" id="GO:0051240">
    <property type="term" value="P:positive regulation of multicellular organismal process"/>
    <property type="evidence" value="ECO:0007669"/>
    <property type="project" value="UniProtKB-ARBA"/>
</dbReference>
<evidence type="ECO:0000256" key="5">
    <source>
        <dbReference type="ARBA" id="ARBA00023157"/>
    </source>
</evidence>
<dbReference type="PANTHER" id="PTHR11348">
    <property type="entry name" value="CONNECTIVE TISSUE GROWTH FACTOR-RELATED"/>
    <property type="match status" value="1"/>
</dbReference>
<accession>A0A060Y7H5</accession>
<dbReference type="Gene3D" id="2.20.100.10">
    <property type="entry name" value="Thrombospondin type-1 (TSP1) repeat"/>
    <property type="match status" value="1"/>
</dbReference>
<dbReference type="AlphaFoldDB" id="A0A060Y7H5"/>
<dbReference type="InterPro" id="IPR006207">
    <property type="entry name" value="Cys_knot_C"/>
</dbReference>
<dbReference type="GO" id="GO:0031012">
    <property type="term" value="C:extracellular matrix"/>
    <property type="evidence" value="ECO:0007669"/>
    <property type="project" value="TreeGrafter"/>
</dbReference>
<dbReference type="PROSITE" id="PS01208">
    <property type="entry name" value="VWFC_1"/>
    <property type="match status" value="1"/>
</dbReference>
<sequence length="484" mass="53048">MAAIETGQGPRPPLVLRSHLLQRLSPHQISFLIPPPLSRSLGEPSPQLGRPMRFLQHRHTIDFRSLGNLILDIHLIPPFFLLRIFTQALYNPSSVGASNTNGCPSPVPCSEHIHTNSQSSRCASQVQGGCPRQCSCPTSPPSCPPGVSWVTDSCGCCKVCARQYNQDCNPSQPCDHIKGLHCHLGSGGDPATGLCRAEAMGRPCELNGRVYQHGEDFQPSCQHQCSCMDGVVGCMPLCPHQVPLPGWHCSRPRLARLPGRCCEEWLCDDDNHIKEDSREVDHAPPPSPPQHPDLASNELLMAPTPWDSSAGASYQEWISSPQSHAFLPSTCFLQTTDWSPCSATCGMGVSSRVTSSNAECRLARETRLCQIRQCDLALTPSPKKGKKCQRTIRPRKPVRIKFTGCSTARQYRPRSCGLCADGSCCTPSLTRTVNLHFRCPGGRQDFTRSVMWIQRCRCSQSCQSQGLASPGSLSLPNDIHTFSH</sequence>
<evidence type="ECO:0000313" key="12">
    <source>
        <dbReference type="Proteomes" id="UP000193380"/>
    </source>
</evidence>
<dbReference type="Pfam" id="PF00093">
    <property type="entry name" value="VWC"/>
    <property type="match status" value="1"/>
</dbReference>
<evidence type="ECO:0000259" key="8">
    <source>
        <dbReference type="PROSITE" id="PS01225"/>
    </source>
</evidence>
<dbReference type="FunFam" id="2.10.70.10:FF:000015">
    <property type="entry name" value="CYR61 isoform 1"/>
    <property type="match status" value="1"/>
</dbReference>
<evidence type="ECO:0000256" key="2">
    <source>
        <dbReference type="ARBA" id="ARBA00008125"/>
    </source>
</evidence>
<feature type="domain" description="IGFBP N-terminal" evidence="10">
    <location>
        <begin position="126"/>
        <end position="198"/>
    </location>
</feature>
<dbReference type="GO" id="GO:0005178">
    <property type="term" value="F:integrin binding"/>
    <property type="evidence" value="ECO:0007669"/>
    <property type="project" value="TreeGrafter"/>
</dbReference>
<evidence type="ECO:0000256" key="7">
    <source>
        <dbReference type="SAM" id="MobiDB-lite"/>
    </source>
</evidence>
<comment type="caution">
    <text evidence="6">Lacks conserved residue(s) required for the propagation of feature annotation.</text>
</comment>
<evidence type="ECO:0000259" key="10">
    <source>
        <dbReference type="PROSITE" id="PS51323"/>
    </source>
</evidence>
<dbReference type="Gene3D" id="2.10.70.10">
    <property type="entry name" value="Complement Module, domain 1"/>
    <property type="match status" value="1"/>
</dbReference>
<dbReference type="GO" id="GO:0045597">
    <property type="term" value="P:positive regulation of cell differentiation"/>
    <property type="evidence" value="ECO:0007669"/>
    <property type="project" value="TreeGrafter"/>
</dbReference>
<keyword evidence="4" id="KW-0732">Signal</keyword>